<feature type="transmembrane region" description="Helical" evidence="1">
    <location>
        <begin position="190"/>
        <end position="211"/>
    </location>
</feature>
<reference evidence="2 3" key="1">
    <citation type="submission" date="2019-04" db="EMBL/GenBank/DDBJ databases">
        <title>Draft genome of the big-headed turtle Platysternon megacephalum.</title>
        <authorList>
            <person name="Gong S."/>
        </authorList>
    </citation>
    <scope>NUCLEOTIDE SEQUENCE [LARGE SCALE GENOMIC DNA]</scope>
    <source>
        <strain evidence="2">DO16091913</strain>
        <tissue evidence="2">Muscle</tissue>
    </source>
</reference>
<dbReference type="EMBL" id="QXTE01000001">
    <property type="protein sequence ID" value="TFK16147.1"/>
    <property type="molecule type" value="Genomic_DNA"/>
</dbReference>
<protein>
    <submittedName>
        <fullName evidence="2">Uncharacterized protein</fullName>
    </submittedName>
</protein>
<keyword evidence="3" id="KW-1185">Reference proteome</keyword>
<evidence type="ECO:0000313" key="2">
    <source>
        <dbReference type="EMBL" id="TFK16147.1"/>
    </source>
</evidence>
<comment type="caution">
    <text evidence="2">The sequence shown here is derived from an EMBL/GenBank/DDBJ whole genome shotgun (WGS) entry which is preliminary data.</text>
</comment>
<keyword evidence="1" id="KW-1133">Transmembrane helix</keyword>
<proteinExistence type="predicted"/>
<dbReference type="AlphaFoldDB" id="A0A4D9EZW1"/>
<accession>A0A4D9EZW1</accession>
<sequence>MYPQGLVVITAAAENITETTVPDVTGKTVVTVMEATIAEAAGETVAPVTVVTVPNMMGETVENVTVVTVPDTPGKMVAPVTEATVPGMTMTIVLGHKKISTSGLPSVKSFSSSTMKISRESTLFFKSTAKQLTLEGNKLVRSTSINLTFRPEKEQQSSGLVIGLSIFFGMLLIIVIIICRCIWKKSRVSVNFFIFIILIFLLLYYSYFLISSVISQICSNRLMWFHPLLDLPVRVCQWMTSLILLGYTYFPDTLIILQSWPMPASSGVMLVPGLQCYPFLRYFSVTRGFCTSKGQSI</sequence>
<keyword evidence="1" id="KW-0812">Transmembrane</keyword>
<dbReference type="OrthoDB" id="10498565at2759"/>
<keyword evidence="1" id="KW-0472">Membrane</keyword>
<name>A0A4D9EZW1_9SAUR</name>
<gene>
    <name evidence="2" type="ORF">DR999_PMT00053</name>
</gene>
<feature type="transmembrane region" description="Helical" evidence="1">
    <location>
        <begin position="160"/>
        <end position="183"/>
    </location>
</feature>
<organism evidence="2 3">
    <name type="scientific">Platysternon megacephalum</name>
    <name type="common">big-headed turtle</name>
    <dbReference type="NCBI Taxonomy" id="55544"/>
    <lineage>
        <taxon>Eukaryota</taxon>
        <taxon>Metazoa</taxon>
        <taxon>Chordata</taxon>
        <taxon>Craniata</taxon>
        <taxon>Vertebrata</taxon>
        <taxon>Euteleostomi</taxon>
        <taxon>Archelosauria</taxon>
        <taxon>Testudinata</taxon>
        <taxon>Testudines</taxon>
        <taxon>Cryptodira</taxon>
        <taxon>Durocryptodira</taxon>
        <taxon>Testudinoidea</taxon>
        <taxon>Platysternidae</taxon>
        <taxon>Platysternon</taxon>
    </lineage>
</organism>
<evidence type="ECO:0000256" key="1">
    <source>
        <dbReference type="SAM" id="Phobius"/>
    </source>
</evidence>
<reference evidence="2 3" key="2">
    <citation type="submission" date="2019-04" db="EMBL/GenBank/DDBJ databases">
        <title>The genome sequence of big-headed turtle.</title>
        <authorList>
            <person name="Gong S."/>
        </authorList>
    </citation>
    <scope>NUCLEOTIDE SEQUENCE [LARGE SCALE GENOMIC DNA]</scope>
    <source>
        <strain evidence="2">DO16091913</strain>
        <tissue evidence="2">Muscle</tissue>
    </source>
</reference>
<evidence type="ECO:0000313" key="3">
    <source>
        <dbReference type="Proteomes" id="UP000297703"/>
    </source>
</evidence>
<dbReference type="Proteomes" id="UP000297703">
    <property type="component" value="Unassembled WGS sequence"/>
</dbReference>